<accession>A0A3Q9IAX1</accession>
<evidence type="ECO:0000256" key="1">
    <source>
        <dbReference type="SAM" id="Phobius"/>
    </source>
</evidence>
<dbReference type="RefSeq" id="WP_127001629.1">
    <property type="nucleotide sequence ID" value="NZ_CP034346.1"/>
</dbReference>
<dbReference type="AlphaFoldDB" id="A0A3Q9IAX1"/>
<name>A0A3Q9IAX1_9BACL</name>
<dbReference type="OrthoDB" id="9805070at2"/>
<proteinExistence type="predicted"/>
<keyword evidence="1" id="KW-0812">Transmembrane</keyword>
<keyword evidence="3" id="KW-1185">Reference proteome</keyword>
<evidence type="ECO:0000313" key="2">
    <source>
        <dbReference type="EMBL" id="AZS16733.1"/>
    </source>
</evidence>
<sequence>MQPFILSDGEAVRLKKYIEKKYVDLDSEQRRAIWSDAAHRVIDSRLPSFPDEVKEKVRFELLNKQRDTLILHQDDALRECLTLDLNQDELLGALTVWVSSRSAVPLERERLRDTLLQWSQHSPDQISLNALVEARSQASDAPQHMNEASCVAKEIAVSVETANMANMADLYTPTAPRRWMVRPWAMMAIVSSCVAAAIILVFTMNSFRNEQPTAGAQTYPSVMEIMLRDIRERESLRRAGGIPAELRYMDVDKKRLSLFLQDRNSLLAEEPYLSAIIASAKRYDVHPLLLFAITGQEQGFVPKDQKQAKQIANNPFNVFGSWESYNTTIEVSADIAAKTVKNISSRRLGDDHPIQWLNQTYAEDPEWWTGVTWLFNTMRQQIEGKSFEWAK</sequence>
<reference evidence="3" key="1">
    <citation type="submission" date="2018-12" db="EMBL/GenBank/DDBJ databases">
        <title>Complete genome sequence of Paenibacillus sp. MBLB1234.</title>
        <authorList>
            <person name="Nam Y.-D."/>
            <person name="Kang J."/>
            <person name="Chung W.-H."/>
            <person name="Park Y.S."/>
        </authorList>
    </citation>
    <scope>NUCLEOTIDE SEQUENCE [LARGE SCALE GENOMIC DNA]</scope>
    <source>
        <strain evidence="3">MBLB1234</strain>
    </source>
</reference>
<dbReference type="EMBL" id="CP034346">
    <property type="protein sequence ID" value="AZS16733.1"/>
    <property type="molecule type" value="Genomic_DNA"/>
</dbReference>
<evidence type="ECO:0000313" key="3">
    <source>
        <dbReference type="Proteomes" id="UP000270678"/>
    </source>
</evidence>
<protein>
    <submittedName>
        <fullName evidence="2">Uncharacterized protein</fullName>
    </submittedName>
</protein>
<dbReference type="KEGG" id="plut:EI981_21215"/>
<organism evidence="2 3">
    <name type="scientific">Paenibacillus lutimineralis</name>
    <dbReference type="NCBI Taxonomy" id="2707005"/>
    <lineage>
        <taxon>Bacteria</taxon>
        <taxon>Bacillati</taxon>
        <taxon>Bacillota</taxon>
        <taxon>Bacilli</taxon>
        <taxon>Bacillales</taxon>
        <taxon>Paenibacillaceae</taxon>
        <taxon>Paenibacillus</taxon>
    </lineage>
</organism>
<keyword evidence="1" id="KW-1133">Transmembrane helix</keyword>
<feature type="transmembrane region" description="Helical" evidence="1">
    <location>
        <begin position="184"/>
        <end position="204"/>
    </location>
</feature>
<dbReference type="Proteomes" id="UP000270678">
    <property type="component" value="Chromosome"/>
</dbReference>
<keyword evidence="1" id="KW-0472">Membrane</keyword>
<gene>
    <name evidence="2" type="ORF">EI981_21215</name>
</gene>